<feature type="domain" description="Methyltransferase" evidence="2">
    <location>
        <begin position="74"/>
        <end position="244"/>
    </location>
</feature>
<dbReference type="InterPro" id="IPR025714">
    <property type="entry name" value="Methyltranfer_dom"/>
</dbReference>
<dbReference type="AlphaFoldDB" id="A0AAN8XMU5"/>
<dbReference type="Proteomes" id="UP001381693">
    <property type="component" value="Unassembled WGS sequence"/>
</dbReference>
<dbReference type="EMBL" id="JAXCGZ010004063">
    <property type="protein sequence ID" value="KAK7082349.1"/>
    <property type="molecule type" value="Genomic_DNA"/>
</dbReference>
<name>A0AAN8XMU5_HALRR</name>
<dbReference type="PANTHER" id="PTHR32026">
    <property type="entry name" value="METHYLTRANSFERASE-LIKE PROTEIN 24"/>
    <property type="match status" value="1"/>
</dbReference>
<dbReference type="SUPFAM" id="SSF53335">
    <property type="entry name" value="S-adenosyl-L-methionine-dependent methyltransferases"/>
    <property type="match status" value="1"/>
</dbReference>
<dbReference type="PANTHER" id="PTHR32026:SF10">
    <property type="entry name" value="METHYLTRANSFERASE-LIKE PROTEIN 24-RELATED"/>
    <property type="match status" value="1"/>
</dbReference>
<protein>
    <recommendedName>
        <fullName evidence="2">Methyltransferase domain-containing protein</fullName>
    </recommendedName>
</protein>
<organism evidence="3 4">
    <name type="scientific">Halocaridina rubra</name>
    <name type="common">Hawaiian red shrimp</name>
    <dbReference type="NCBI Taxonomy" id="373956"/>
    <lineage>
        <taxon>Eukaryota</taxon>
        <taxon>Metazoa</taxon>
        <taxon>Ecdysozoa</taxon>
        <taxon>Arthropoda</taxon>
        <taxon>Crustacea</taxon>
        <taxon>Multicrustacea</taxon>
        <taxon>Malacostraca</taxon>
        <taxon>Eumalacostraca</taxon>
        <taxon>Eucarida</taxon>
        <taxon>Decapoda</taxon>
        <taxon>Pleocyemata</taxon>
        <taxon>Caridea</taxon>
        <taxon>Atyoidea</taxon>
        <taxon>Atyidae</taxon>
        <taxon>Halocaridina</taxon>
    </lineage>
</organism>
<evidence type="ECO:0000256" key="1">
    <source>
        <dbReference type="SAM" id="Phobius"/>
    </source>
</evidence>
<sequence>MTRRNYIAYFLPLVIVGLTAGGTVYHLLNTEEKEYVEERVTVQNEVKVTKRVPTSDEDWGKVDCPLEGLSIDHMNLYNYLSEPTINCTFKISVGGKFHKNYFDGQKWICIDRKYKIKTNSCIVLSFGISSDWSFDDEIDSVFGCKVYAFDPTIGQRDHNRSKNIMFYNLGISDRPGFMRSGKVDSYSNILKLLNLENAIIDYLKMDVEGSEFKFFSDVISNTPNLLKNVKQIGMEVHLPGHQGAAWQHFQRLDCLGFKLMFYGYNPISPVRKVNGRERTTLYEVVWGREAAW</sequence>
<keyword evidence="1" id="KW-1133">Transmembrane helix</keyword>
<feature type="transmembrane region" description="Helical" evidence="1">
    <location>
        <begin position="7"/>
        <end position="28"/>
    </location>
</feature>
<dbReference type="InterPro" id="IPR026913">
    <property type="entry name" value="METTL24"/>
</dbReference>
<dbReference type="Pfam" id="PF13383">
    <property type="entry name" value="Methyltransf_22"/>
    <property type="match status" value="1"/>
</dbReference>
<proteinExistence type="predicted"/>
<accession>A0AAN8XMU5</accession>
<comment type="caution">
    <text evidence="3">The sequence shown here is derived from an EMBL/GenBank/DDBJ whole genome shotgun (WGS) entry which is preliminary data.</text>
</comment>
<evidence type="ECO:0000313" key="3">
    <source>
        <dbReference type="EMBL" id="KAK7082349.1"/>
    </source>
</evidence>
<evidence type="ECO:0000259" key="2">
    <source>
        <dbReference type="Pfam" id="PF13383"/>
    </source>
</evidence>
<reference evidence="3 4" key="1">
    <citation type="submission" date="2023-11" db="EMBL/GenBank/DDBJ databases">
        <title>Halocaridina rubra genome assembly.</title>
        <authorList>
            <person name="Smith C."/>
        </authorList>
    </citation>
    <scope>NUCLEOTIDE SEQUENCE [LARGE SCALE GENOMIC DNA]</scope>
    <source>
        <strain evidence="3">EP-1</strain>
        <tissue evidence="3">Whole</tissue>
    </source>
</reference>
<keyword evidence="1" id="KW-0812">Transmembrane</keyword>
<keyword evidence="1" id="KW-0472">Membrane</keyword>
<keyword evidence="4" id="KW-1185">Reference proteome</keyword>
<gene>
    <name evidence="3" type="ORF">SK128_005404</name>
</gene>
<dbReference type="InterPro" id="IPR029063">
    <property type="entry name" value="SAM-dependent_MTases_sf"/>
</dbReference>
<evidence type="ECO:0000313" key="4">
    <source>
        <dbReference type="Proteomes" id="UP001381693"/>
    </source>
</evidence>